<evidence type="ECO:0000313" key="2">
    <source>
        <dbReference type="Proteomes" id="UP000001935"/>
    </source>
</evidence>
<dbReference type="Proteomes" id="UP000001935">
    <property type="component" value="Chromosome"/>
</dbReference>
<proteinExistence type="predicted"/>
<dbReference type="AlphaFoldDB" id="Q2IIY9"/>
<dbReference type="KEGG" id="ade:Adeh_1850"/>
<gene>
    <name evidence="1" type="ordered locus">Adeh_1850</name>
</gene>
<evidence type="ECO:0000313" key="1">
    <source>
        <dbReference type="EMBL" id="ABC81622.1"/>
    </source>
</evidence>
<sequence>MTGLIERPGSVEPEQPKHAFVDAYGDPGLDIDKNATTAFFIVAAVLVDGERVGEVYAAVEAIRRKHFQKGPIKSSAVGENDKRRLRVLADLMALPVRFAAVALDKQRLMKDGEFLYPGLRFKGSFVKFVHSQLFDRMYERHPGLQVLADGTGREEFMEEFRRYVLGGVSGRQGDLFAKPGFAFERSTNHVLIQVADFIAGSLARIYDHKKFSSRAEEIHRALQPNALYVTDWPKRFRNPPPLKRLDSEHDEKVRRYCLERVQDFIAEHLDSEDPDVKARTAALEFLLFRYEWAGEDAWTPTGSLQDYLAEICVEPHSAHNIRSKMIAPLRDVGVILASSNRGYKVPASINDVVQFVERTDSVVVPMLRRVDTARQAIKELTGGFDILSQERFAALREALDGRVFGQGSLT</sequence>
<protein>
    <recommendedName>
        <fullName evidence="3">DUF3800 domain-containing protein</fullName>
    </recommendedName>
</protein>
<dbReference type="InterPro" id="IPR024524">
    <property type="entry name" value="DUF3800"/>
</dbReference>
<dbReference type="RefSeq" id="WP_011420905.1">
    <property type="nucleotide sequence ID" value="NC_007760.1"/>
</dbReference>
<name>Q2IIY9_ANADE</name>
<accession>Q2IIY9</accession>
<dbReference type="eggNOG" id="ENOG502ZAV3">
    <property type="taxonomic scope" value="Bacteria"/>
</dbReference>
<dbReference type="EMBL" id="CP000251">
    <property type="protein sequence ID" value="ABC81622.1"/>
    <property type="molecule type" value="Genomic_DNA"/>
</dbReference>
<organism evidence="1 2">
    <name type="scientific">Anaeromyxobacter dehalogenans (strain 2CP-C)</name>
    <dbReference type="NCBI Taxonomy" id="290397"/>
    <lineage>
        <taxon>Bacteria</taxon>
        <taxon>Pseudomonadati</taxon>
        <taxon>Myxococcota</taxon>
        <taxon>Myxococcia</taxon>
        <taxon>Myxococcales</taxon>
        <taxon>Cystobacterineae</taxon>
        <taxon>Anaeromyxobacteraceae</taxon>
        <taxon>Anaeromyxobacter</taxon>
    </lineage>
</organism>
<dbReference type="STRING" id="290397.Adeh_1850"/>
<dbReference type="Pfam" id="PF12686">
    <property type="entry name" value="DUF3800"/>
    <property type="match status" value="1"/>
</dbReference>
<dbReference type="HOGENOM" id="CLU_055762_0_0_7"/>
<evidence type="ECO:0008006" key="3">
    <source>
        <dbReference type="Google" id="ProtNLM"/>
    </source>
</evidence>
<reference evidence="1 2" key="1">
    <citation type="submission" date="2006-01" db="EMBL/GenBank/DDBJ databases">
        <title>Complete sequence of Anaeromyxobacter dehalogenans 2CP-C.</title>
        <authorList>
            <consortium name="US DOE Joint Genome Institute"/>
            <person name="Copeland A."/>
            <person name="Lucas S."/>
            <person name="Lapidus A."/>
            <person name="Barry K."/>
            <person name="Detter J.C."/>
            <person name="Glavina T."/>
            <person name="Hammon N."/>
            <person name="Israni S."/>
            <person name="Pitluck S."/>
            <person name="Brettin T."/>
            <person name="Bruce D."/>
            <person name="Han C."/>
            <person name="Tapia R."/>
            <person name="Gilna P."/>
            <person name="Kiss H."/>
            <person name="Schmutz J."/>
            <person name="Larimer F."/>
            <person name="Land M."/>
            <person name="Kyrpides N."/>
            <person name="Anderson I."/>
            <person name="Sanford R.A."/>
            <person name="Ritalahti K.M."/>
            <person name="Thomas H.S."/>
            <person name="Kirby J.R."/>
            <person name="Zhulin I.B."/>
            <person name="Loeffler F.E."/>
            <person name="Richardson P."/>
        </authorList>
    </citation>
    <scope>NUCLEOTIDE SEQUENCE [LARGE SCALE GENOMIC DNA]</scope>
    <source>
        <strain evidence="1 2">2CP-C</strain>
    </source>
</reference>